<comment type="subcellular location">
    <subcellularLocation>
        <location evidence="1">Endomembrane system</location>
        <topology evidence="1">Multi-pass membrane protein</topology>
    </subcellularLocation>
</comment>
<dbReference type="Pfam" id="PF01529">
    <property type="entry name" value="DHHC"/>
    <property type="match status" value="1"/>
</dbReference>
<evidence type="ECO:0000256" key="8">
    <source>
        <dbReference type="ARBA" id="ARBA00023315"/>
    </source>
</evidence>
<dbReference type="InterPro" id="IPR001594">
    <property type="entry name" value="Palmitoyltrfase_DHHC"/>
</dbReference>
<dbReference type="AlphaFoldDB" id="A0A1X2GC63"/>
<keyword evidence="8 11" id="KW-0012">Acyltransferase</keyword>
<keyword evidence="6" id="KW-0564">Palmitate</keyword>
<keyword evidence="4 11" id="KW-1133">Transmembrane helix</keyword>
<keyword evidence="2 11" id="KW-0808">Transferase</keyword>
<evidence type="ECO:0000259" key="13">
    <source>
        <dbReference type="Pfam" id="PF01529"/>
    </source>
</evidence>
<dbReference type="GO" id="GO:0019706">
    <property type="term" value="F:protein-cysteine S-palmitoyltransferase activity"/>
    <property type="evidence" value="ECO:0007669"/>
    <property type="project" value="UniProtKB-EC"/>
</dbReference>
<evidence type="ECO:0000256" key="9">
    <source>
        <dbReference type="ARBA" id="ARBA00023463"/>
    </source>
</evidence>
<comment type="similarity">
    <text evidence="9">Belongs to the DHHC palmitoyltransferase family. ERF2/ZDHHC9 subfamily.</text>
</comment>
<dbReference type="PANTHER" id="PTHR22883">
    <property type="entry name" value="ZINC FINGER DHHC DOMAIN CONTAINING PROTEIN"/>
    <property type="match status" value="1"/>
</dbReference>
<dbReference type="STRING" id="101127.A0A1X2GC63"/>
<comment type="caution">
    <text evidence="14">The sequence shown here is derived from an EMBL/GenBank/DDBJ whole genome shotgun (WGS) entry which is preliminary data.</text>
</comment>
<comment type="domain">
    <text evidence="11">The DHHC domain is required for palmitoyltransferase activity.</text>
</comment>
<evidence type="ECO:0000256" key="6">
    <source>
        <dbReference type="ARBA" id="ARBA00023139"/>
    </source>
</evidence>
<feature type="transmembrane region" description="Helical" evidence="11">
    <location>
        <begin position="171"/>
        <end position="192"/>
    </location>
</feature>
<evidence type="ECO:0000256" key="10">
    <source>
        <dbReference type="ARBA" id="ARBA00048048"/>
    </source>
</evidence>
<gene>
    <name evidence="14" type="ORF">DM01DRAFT_1324884</name>
</gene>
<protein>
    <recommendedName>
        <fullName evidence="11">Palmitoyltransferase</fullName>
        <ecNumber evidence="11">2.3.1.225</ecNumber>
    </recommendedName>
</protein>
<feature type="transmembrane region" description="Helical" evidence="11">
    <location>
        <begin position="287"/>
        <end position="311"/>
    </location>
</feature>
<evidence type="ECO:0000256" key="11">
    <source>
        <dbReference type="RuleBase" id="RU079119"/>
    </source>
</evidence>
<dbReference type="GO" id="GO:0005794">
    <property type="term" value="C:Golgi apparatus"/>
    <property type="evidence" value="ECO:0007669"/>
    <property type="project" value="TreeGrafter"/>
</dbReference>
<evidence type="ECO:0000256" key="5">
    <source>
        <dbReference type="ARBA" id="ARBA00023136"/>
    </source>
</evidence>
<dbReference type="EMBL" id="MCGT01000023">
    <property type="protein sequence ID" value="ORX50473.1"/>
    <property type="molecule type" value="Genomic_DNA"/>
</dbReference>
<dbReference type="InterPro" id="IPR039859">
    <property type="entry name" value="PFA4/ZDH16/20/ERF2-like"/>
</dbReference>
<evidence type="ECO:0000256" key="7">
    <source>
        <dbReference type="ARBA" id="ARBA00023288"/>
    </source>
</evidence>
<evidence type="ECO:0000256" key="4">
    <source>
        <dbReference type="ARBA" id="ARBA00022989"/>
    </source>
</evidence>
<dbReference type="GO" id="GO:0005783">
    <property type="term" value="C:endoplasmic reticulum"/>
    <property type="evidence" value="ECO:0007669"/>
    <property type="project" value="TreeGrafter"/>
</dbReference>
<evidence type="ECO:0000256" key="12">
    <source>
        <dbReference type="SAM" id="MobiDB-lite"/>
    </source>
</evidence>
<feature type="region of interest" description="Disordered" evidence="12">
    <location>
        <begin position="1"/>
        <end position="41"/>
    </location>
</feature>
<dbReference type="EC" id="2.3.1.225" evidence="11"/>
<keyword evidence="15" id="KW-1185">Reference proteome</keyword>
<evidence type="ECO:0000256" key="3">
    <source>
        <dbReference type="ARBA" id="ARBA00022692"/>
    </source>
</evidence>
<feature type="domain" description="Palmitoyltransferase DHHC" evidence="13">
    <location>
        <begin position="241"/>
        <end position="366"/>
    </location>
</feature>
<comment type="catalytic activity">
    <reaction evidence="10 11">
        <text>L-cysteinyl-[protein] + hexadecanoyl-CoA = S-hexadecanoyl-L-cysteinyl-[protein] + CoA</text>
        <dbReference type="Rhea" id="RHEA:36683"/>
        <dbReference type="Rhea" id="RHEA-COMP:10131"/>
        <dbReference type="Rhea" id="RHEA-COMP:11032"/>
        <dbReference type="ChEBI" id="CHEBI:29950"/>
        <dbReference type="ChEBI" id="CHEBI:57287"/>
        <dbReference type="ChEBI" id="CHEBI:57379"/>
        <dbReference type="ChEBI" id="CHEBI:74151"/>
        <dbReference type="EC" id="2.3.1.225"/>
    </reaction>
</comment>
<accession>A0A1X2GC63</accession>
<organism evidence="14 15">
    <name type="scientific">Hesseltinella vesiculosa</name>
    <dbReference type="NCBI Taxonomy" id="101127"/>
    <lineage>
        <taxon>Eukaryota</taxon>
        <taxon>Fungi</taxon>
        <taxon>Fungi incertae sedis</taxon>
        <taxon>Mucoromycota</taxon>
        <taxon>Mucoromycotina</taxon>
        <taxon>Mucoromycetes</taxon>
        <taxon>Mucorales</taxon>
        <taxon>Cunninghamellaceae</taxon>
        <taxon>Hesseltinella</taxon>
    </lineage>
</organism>
<name>A0A1X2GC63_9FUNG</name>
<dbReference type="PANTHER" id="PTHR22883:SF43">
    <property type="entry name" value="PALMITOYLTRANSFERASE APP"/>
    <property type="match status" value="1"/>
</dbReference>
<sequence length="418" mass="47906">MSQHDPAKGNNVGSTQPEGGGEACDSSLMDQGVSSTSTTWSPYRSTLETSFETMDLDQLPAKSNGSPVYQSPINKRNSSTMAVHQLDTFQPLGIQADQPPPLPQPNHYRLRTLSIRHYQRFPGNNLFFCHGRLMTNKFIWAFLFALFMFLTPCILFAVFTCPWLWLEVHPAVCFVFGYLFLLCFVSMLKTAWSDPGILPRYLYLHTRPNTTDPNAFGQPFEQTTIMTPIKQVMIKDEPVILKYCDTCCIYRPPRSSHCRQCNNCVENEDHHCIWLNNCVGKRNYRSFFAFIVSACLLALYILAFEVAQLVVLYQNQPLPFWLVLRHAPVSFLLVLVSVVLLIPVGSLTCYHCFLVLRGVTTHEQIRANIALRPLESQLFRFDHPWVNFVYALCRPRPKSYLARRKFLQERELPSTSTA</sequence>
<proteinExistence type="inferred from homology"/>
<feature type="compositionally biased region" description="Polar residues" evidence="12">
    <location>
        <begin position="28"/>
        <end position="41"/>
    </location>
</feature>
<dbReference type="GO" id="GO:0006612">
    <property type="term" value="P:protein targeting to membrane"/>
    <property type="evidence" value="ECO:0007669"/>
    <property type="project" value="TreeGrafter"/>
</dbReference>
<dbReference type="Proteomes" id="UP000242146">
    <property type="component" value="Unassembled WGS sequence"/>
</dbReference>
<keyword evidence="7" id="KW-0449">Lipoprotein</keyword>
<dbReference type="OrthoDB" id="9909019at2759"/>
<evidence type="ECO:0000256" key="1">
    <source>
        <dbReference type="ARBA" id="ARBA00004127"/>
    </source>
</evidence>
<dbReference type="PROSITE" id="PS50216">
    <property type="entry name" value="DHHC"/>
    <property type="match status" value="1"/>
</dbReference>
<feature type="transmembrane region" description="Helical" evidence="11">
    <location>
        <begin position="138"/>
        <end position="165"/>
    </location>
</feature>
<keyword evidence="5 11" id="KW-0472">Membrane</keyword>
<evidence type="ECO:0000313" key="15">
    <source>
        <dbReference type="Proteomes" id="UP000242146"/>
    </source>
</evidence>
<reference evidence="14 15" key="1">
    <citation type="submission" date="2016-07" db="EMBL/GenBank/DDBJ databases">
        <title>Pervasive Adenine N6-methylation of Active Genes in Fungi.</title>
        <authorList>
            <consortium name="DOE Joint Genome Institute"/>
            <person name="Mondo S.J."/>
            <person name="Dannebaum R.O."/>
            <person name="Kuo R.C."/>
            <person name="Labutti K."/>
            <person name="Haridas S."/>
            <person name="Kuo A."/>
            <person name="Salamov A."/>
            <person name="Ahrendt S.R."/>
            <person name="Lipzen A."/>
            <person name="Sullivan W."/>
            <person name="Andreopoulos W.B."/>
            <person name="Clum A."/>
            <person name="Lindquist E."/>
            <person name="Daum C."/>
            <person name="Ramamoorthy G.K."/>
            <person name="Gryganskyi A."/>
            <person name="Culley D."/>
            <person name="Magnuson J.K."/>
            <person name="James T.Y."/>
            <person name="O'Malley M.A."/>
            <person name="Stajich J.E."/>
            <person name="Spatafora J.W."/>
            <person name="Visel A."/>
            <person name="Grigoriev I.V."/>
        </authorList>
    </citation>
    <scope>NUCLEOTIDE SEQUENCE [LARGE SCALE GENOMIC DNA]</scope>
    <source>
        <strain evidence="14 15">NRRL 3301</strain>
    </source>
</reference>
<feature type="transmembrane region" description="Helical" evidence="11">
    <location>
        <begin position="331"/>
        <end position="356"/>
    </location>
</feature>
<evidence type="ECO:0000313" key="14">
    <source>
        <dbReference type="EMBL" id="ORX50473.1"/>
    </source>
</evidence>
<evidence type="ECO:0000256" key="2">
    <source>
        <dbReference type="ARBA" id="ARBA00022679"/>
    </source>
</evidence>
<keyword evidence="3 11" id="KW-0812">Transmembrane</keyword>